<feature type="domain" description="Histidine kinase/HSP90-like ATPase" evidence="11">
    <location>
        <begin position="301"/>
        <end position="391"/>
    </location>
</feature>
<gene>
    <name evidence="14" type="ORF">GCM10010411_61600</name>
</gene>
<dbReference type="Proteomes" id="UP001501509">
    <property type="component" value="Unassembled WGS sequence"/>
</dbReference>
<comment type="caution">
    <text evidence="14">The sequence shown here is derived from an EMBL/GenBank/DDBJ whole genome shotgun (WGS) entry which is preliminary data.</text>
</comment>
<comment type="catalytic activity">
    <reaction evidence="1">
        <text>ATP + protein L-histidine = ADP + protein N-phospho-L-histidine.</text>
        <dbReference type="EC" id="2.7.13.3"/>
    </reaction>
</comment>
<evidence type="ECO:0000256" key="4">
    <source>
        <dbReference type="ARBA" id="ARBA00022679"/>
    </source>
</evidence>
<feature type="domain" description="Signal transduction histidine kinase subgroup 3 dimerisation and phosphoacceptor" evidence="12">
    <location>
        <begin position="182"/>
        <end position="246"/>
    </location>
</feature>
<evidence type="ECO:0000259" key="11">
    <source>
        <dbReference type="Pfam" id="PF02518"/>
    </source>
</evidence>
<feature type="transmembrane region" description="Helical" evidence="10">
    <location>
        <begin position="56"/>
        <end position="76"/>
    </location>
</feature>
<dbReference type="CDD" id="cd16917">
    <property type="entry name" value="HATPase_UhpB-NarQ-NarX-like"/>
    <property type="match status" value="1"/>
</dbReference>
<dbReference type="Pfam" id="PF23539">
    <property type="entry name" value="DUF7134"/>
    <property type="match status" value="1"/>
</dbReference>
<dbReference type="EMBL" id="BAAATD010000009">
    <property type="protein sequence ID" value="GAA2617916.1"/>
    <property type="molecule type" value="Genomic_DNA"/>
</dbReference>
<dbReference type="InterPro" id="IPR036890">
    <property type="entry name" value="HATPase_C_sf"/>
</dbReference>
<evidence type="ECO:0000256" key="10">
    <source>
        <dbReference type="SAM" id="Phobius"/>
    </source>
</evidence>
<dbReference type="InterPro" id="IPR011712">
    <property type="entry name" value="Sig_transdc_His_kin_sub3_dim/P"/>
</dbReference>
<evidence type="ECO:0000259" key="13">
    <source>
        <dbReference type="Pfam" id="PF23539"/>
    </source>
</evidence>
<keyword evidence="10" id="KW-1133">Transmembrane helix</keyword>
<evidence type="ECO:0000256" key="5">
    <source>
        <dbReference type="ARBA" id="ARBA00022741"/>
    </source>
</evidence>
<accession>A0ABP6CEW1</accession>
<keyword evidence="10" id="KW-0472">Membrane</keyword>
<dbReference type="PANTHER" id="PTHR24421">
    <property type="entry name" value="NITRATE/NITRITE SENSOR PROTEIN NARX-RELATED"/>
    <property type="match status" value="1"/>
</dbReference>
<evidence type="ECO:0000256" key="8">
    <source>
        <dbReference type="ARBA" id="ARBA00023012"/>
    </source>
</evidence>
<dbReference type="InterPro" id="IPR055558">
    <property type="entry name" value="DUF7134"/>
</dbReference>
<dbReference type="RefSeq" id="WP_344545981.1">
    <property type="nucleotide sequence ID" value="NZ_BAAATD010000009.1"/>
</dbReference>
<dbReference type="InterPro" id="IPR003594">
    <property type="entry name" value="HATPase_dom"/>
</dbReference>
<keyword evidence="10" id="KW-0812">Transmembrane</keyword>
<dbReference type="Gene3D" id="3.30.565.10">
    <property type="entry name" value="Histidine kinase-like ATPase, C-terminal domain"/>
    <property type="match status" value="1"/>
</dbReference>
<keyword evidence="15" id="KW-1185">Reference proteome</keyword>
<feature type="coiled-coil region" evidence="9">
    <location>
        <begin position="153"/>
        <end position="184"/>
    </location>
</feature>
<evidence type="ECO:0000256" key="7">
    <source>
        <dbReference type="ARBA" id="ARBA00022840"/>
    </source>
</evidence>
<keyword evidence="3" id="KW-0597">Phosphoprotein</keyword>
<dbReference type="Gene3D" id="1.20.5.1930">
    <property type="match status" value="1"/>
</dbReference>
<feature type="transmembrane region" description="Helical" evidence="10">
    <location>
        <begin position="96"/>
        <end position="118"/>
    </location>
</feature>
<keyword evidence="8" id="KW-0902">Two-component regulatory system</keyword>
<dbReference type="Pfam" id="PF07730">
    <property type="entry name" value="HisKA_3"/>
    <property type="match status" value="1"/>
</dbReference>
<evidence type="ECO:0000313" key="15">
    <source>
        <dbReference type="Proteomes" id="UP001501509"/>
    </source>
</evidence>
<keyword evidence="9" id="KW-0175">Coiled coil</keyword>
<proteinExistence type="predicted"/>
<keyword evidence="6 14" id="KW-0418">Kinase</keyword>
<keyword evidence="4" id="KW-0808">Transferase</keyword>
<keyword evidence="7" id="KW-0067">ATP-binding</keyword>
<evidence type="ECO:0000259" key="12">
    <source>
        <dbReference type="Pfam" id="PF07730"/>
    </source>
</evidence>
<sequence>MSPWTADAALAVALCVGGVLWELYEPHQGMEPPDAVSRLLIVVVNLPLAARRRLPFTVLAVSCAAAMLYHHLGYGYGQNNMGPLLALYTVAAHRPLGWAVTGGLLTAAEWAHANLAMVRANSAMAQAKPWSVLAQSMLVCACVLVIGRGVLLLAERNNSLADLSERLRRERERAEHQAAVAERVRIARELHDVVAHHMSVIAVQSGLARYVLRTDPATAENALELIAESSSEGLAEARRMTSVLRVDAEDAGSEEDDVFGPGPTGPARIQVMVDRMRSAGLPVELVVMGESRPLLPAMDRSVYRLLQEALTNVIKHAGLVRTRVELAYGTAELSIRVVNDAPAEAVQPLPDAKSGHGLIGMRERVLLFEGTFRAGRSPQGGFEVTAVFPLPVPVGEER</sequence>
<evidence type="ECO:0000256" key="3">
    <source>
        <dbReference type="ARBA" id="ARBA00022553"/>
    </source>
</evidence>
<keyword evidence="5" id="KW-0547">Nucleotide-binding</keyword>
<reference evidence="15" key="1">
    <citation type="journal article" date="2019" name="Int. J. Syst. Evol. Microbiol.">
        <title>The Global Catalogue of Microorganisms (GCM) 10K type strain sequencing project: providing services to taxonomists for standard genome sequencing and annotation.</title>
        <authorList>
            <consortium name="The Broad Institute Genomics Platform"/>
            <consortium name="The Broad Institute Genome Sequencing Center for Infectious Disease"/>
            <person name="Wu L."/>
            <person name="Ma J."/>
        </authorList>
    </citation>
    <scope>NUCLEOTIDE SEQUENCE [LARGE SCALE GENOMIC DNA]</scope>
    <source>
        <strain evidence="15">JCM 6833</strain>
    </source>
</reference>
<evidence type="ECO:0000256" key="1">
    <source>
        <dbReference type="ARBA" id="ARBA00000085"/>
    </source>
</evidence>
<name>A0ABP6CEW1_9ACTN</name>
<dbReference type="PANTHER" id="PTHR24421:SF10">
    <property type="entry name" value="NITRATE_NITRITE SENSOR PROTEIN NARQ"/>
    <property type="match status" value="1"/>
</dbReference>
<evidence type="ECO:0000256" key="2">
    <source>
        <dbReference type="ARBA" id="ARBA00012438"/>
    </source>
</evidence>
<dbReference type="EC" id="2.7.13.3" evidence="2"/>
<dbReference type="InterPro" id="IPR050482">
    <property type="entry name" value="Sensor_HK_TwoCompSys"/>
</dbReference>
<evidence type="ECO:0000256" key="9">
    <source>
        <dbReference type="SAM" id="Coils"/>
    </source>
</evidence>
<evidence type="ECO:0000313" key="14">
    <source>
        <dbReference type="EMBL" id="GAA2617916.1"/>
    </source>
</evidence>
<protein>
    <recommendedName>
        <fullName evidence="2">histidine kinase</fullName>
        <ecNumber evidence="2">2.7.13.3</ecNumber>
    </recommendedName>
</protein>
<feature type="transmembrane region" description="Helical" evidence="10">
    <location>
        <begin position="130"/>
        <end position="154"/>
    </location>
</feature>
<organism evidence="14 15">
    <name type="scientific">Actinomadura fulvescens</name>
    <dbReference type="NCBI Taxonomy" id="46160"/>
    <lineage>
        <taxon>Bacteria</taxon>
        <taxon>Bacillati</taxon>
        <taxon>Actinomycetota</taxon>
        <taxon>Actinomycetes</taxon>
        <taxon>Streptosporangiales</taxon>
        <taxon>Thermomonosporaceae</taxon>
        <taxon>Actinomadura</taxon>
    </lineage>
</organism>
<dbReference type="GO" id="GO:0016301">
    <property type="term" value="F:kinase activity"/>
    <property type="evidence" value="ECO:0007669"/>
    <property type="project" value="UniProtKB-KW"/>
</dbReference>
<dbReference type="Pfam" id="PF02518">
    <property type="entry name" value="HATPase_c"/>
    <property type="match status" value="1"/>
</dbReference>
<feature type="domain" description="DUF7134" evidence="13">
    <location>
        <begin position="3"/>
        <end position="145"/>
    </location>
</feature>
<dbReference type="SUPFAM" id="SSF55874">
    <property type="entry name" value="ATPase domain of HSP90 chaperone/DNA topoisomerase II/histidine kinase"/>
    <property type="match status" value="1"/>
</dbReference>
<evidence type="ECO:0000256" key="6">
    <source>
        <dbReference type="ARBA" id="ARBA00022777"/>
    </source>
</evidence>